<protein>
    <submittedName>
        <fullName evidence="2">Uncharacterized protein</fullName>
    </submittedName>
</protein>
<sequence length="547" mass="64979">MIIPAEIYANFPSAYKKVIDELESKIADCKSEEYTVEPILNFAKNYLTPWQYLKHCENVQMNQFQQIMSMEIFGSHDYSFELESLDTEMAAFHFYHNDLDVWSAEMGDIYVRIQEATENVEEWFKLICETNDDIFIRHNSMYRLSKDLTDKKLWNLYINYLQQKDPLEMLQIYSKYCRFFLDDFKMKENYKNEAKKFGSPVIVPWENDFEFEEMGKNDNFGFKRKEPKKAEIFDENKLRNYYDEIYKDYGVPSAENNVELETFETSKPPELKYQCKISDNFINQEFPFHNSVMSYILKNGNSTVLKLLQQTCKYYFVKIPICFCHKLIINDDETHFEEDSLFLNEKIENTDFFKQLYITAALEITSCYTMPDTYISTSIIPKLYKCDVKYIEIQHQTLSFDAFKFLIGHGNVITLDFQNVQITNSDDEIVALEEVTQFLPNVEDLSYGPVNVNRNTSTALMNQNFCSKISSFVLVNIFGEPFDYKEFLEFCNKIRDKNFFWLGLQFSSEDFPEENMQQLFTLLKQYENDTKYFGFNLNGQTHDVQLR</sequence>
<reference evidence="2" key="1">
    <citation type="submission" date="2022-11" db="UniProtKB">
        <authorList>
            <consortium name="WormBaseParasite"/>
        </authorList>
    </citation>
    <scope>IDENTIFICATION</scope>
</reference>
<accession>A0AC34GY76</accession>
<dbReference type="Proteomes" id="UP000887579">
    <property type="component" value="Unplaced"/>
</dbReference>
<organism evidence="1 2">
    <name type="scientific">Panagrolaimus sp. ES5</name>
    <dbReference type="NCBI Taxonomy" id="591445"/>
    <lineage>
        <taxon>Eukaryota</taxon>
        <taxon>Metazoa</taxon>
        <taxon>Ecdysozoa</taxon>
        <taxon>Nematoda</taxon>
        <taxon>Chromadorea</taxon>
        <taxon>Rhabditida</taxon>
        <taxon>Tylenchina</taxon>
        <taxon>Panagrolaimomorpha</taxon>
        <taxon>Panagrolaimoidea</taxon>
        <taxon>Panagrolaimidae</taxon>
        <taxon>Panagrolaimus</taxon>
    </lineage>
</organism>
<proteinExistence type="predicted"/>
<name>A0AC34GY76_9BILA</name>
<evidence type="ECO:0000313" key="1">
    <source>
        <dbReference type="Proteomes" id="UP000887579"/>
    </source>
</evidence>
<dbReference type="WBParaSite" id="ES5_v2.g9587.t1">
    <property type="protein sequence ID" value="ES5_v2.g9587.t1"/>
    <property type="gene ID" value="ES5_v2.g9587"/>
</dbReference>
<evidence type="ECO:0000313" key="2">
    <source>
        <dbReference type="WBParaSite" id="ES5_v2.g9587.t1"/>
    </source>
</evidence>